<dbReference type="RefSeq" id="WP_125052486.1">
    <property type="nucleotide sequence ID" value="NZ_BHZD01000001.1"/>
</dbReference>
<comment type="similarity">
    <text evidence="1">Belongs to the sigma-70 factor family. ECF subfamily.</text>
</comment>
<protein>
    <submittedName>
        <fullName evidence="7">RNA polymerase sigma factor</fullName>
    </submittedName>
</protein>
<dbReference type="InterPro" id="IPR039425">
    <property type="entry name" value="RNA_pol_sigma-70-like"/>
</dbReference>
<organism evidence="7 8">
    <name type="scientific">Streptomyces paromomycinus</name>
    <name type="common">Streptomyces rimosus subsp. paromomycinus</name>
    <dbReference type="NCBI Taxonomy" id="92743"/>
    <lineage>
        <taxon>Bacteria</taxon>
        <taxon>Bacillati</taxon>
        <taxon>Actinomycetota</taxon>
        <taxon>Actinomycetes</taxon>
        <taxon>Kitasatosporales</taxon>
        <taxon>Streptomycetaceae</taxon>
        <taxon>Streptomyces</taxon>
    </lineage>
</organism>
<dbReference type="SUPFAM" id="SSF88946">
    <property type="entry name" value="Sigma2 domain of RNA polymerase sigma factors"/>
    <property type="match status" value="1"/>
</dbReference>
<dbReference type="AlphaFoldDB" id="A0A401VWT6"/>
<keyword evidence="4" id="KW-0804">Transcription</keyword>
<evidence type="ECO:0000256" key="4">
    <source>
        <dbReference type="ARBA" id="ARBA00023163"/>
    </source>
</evidence>
<comment type="caution">
    <text evidence="7">The sequence shown here is derived from an EMBL/GenBank/DDBJ whole genome shotgun (WGS) entry which is preliminary data.</text>
</comment>
<evidence type="ECO:0000256" key="3">
    <source>
        <dbReference type="ARBA" id="ARBA00023082"/>
    </source>
</evidence>
<dbReference type="NCBIfam" id="TIGR02937">
    <property type="entry name" value="sigma70-ECF"/>
    <property type="match status" value="1"/>
</dbReference>
<evidence type="ECO:0000313" key="7">
    <source>
        <dbReference type="EMBL" id="GCD41540.1"/>
    </source>
</evidence>
<dbReference type="InterPro" id="IPR036388">
    <property type="entry name" value="WH-like_DNA-bd_sf"/>
</dbReference>
<dbReference type="InterPro" id="IPR014284">
    <property type="entry name" value="RNA_pol_sigma-70_dom"/>
</dbReference>
<dbReference type="Pfam" id="PF08281">
    <property type="entry name" value="Sigma70_r4_2"/>
    <property type="match status" value="1"/>
</dbReference>
<keyword evidence="8" id="KW-1185">Reference proteome</keyword>
<feature type="domain" description="RNA polymerase sigma-70 region 2" evidence="5">
    <location>
        <begin position="20"/>
        <end position="82"/>
    </location>
</feature>
<keyword evidence="2" id="KW-0805">Transcription regulation</keyword>
<name>A0A401VWT6_STREY</name>
<dbReference type="Proteomes" id="UP000286746">
    <property type="component" value="Unassembled WGS sequence"/>
</dbReference>
<dbReference type="GO" id="GO:0006352">
    <property type="term" value="P:DNA-templated transcription initiation"/>
    <property type="evidence" value="ECO:0007669"/>
    <property type="project" value="InterPro"/>
</dbReference>
<dbReference type="CDD" id="cd06171">
    <property type="entry name" value="Sigma70_r4"/>
    <property type="match status" value="1"/>
</dbReference>
<keyword evidence="3" id="KW-0731">Sigma factor</keyword>
<dbReference type="InterPro" id="IPR013325">
    <property type="entry name" value="RNA_pol_sigma_r2"/>
</dbReference>
<evidence type="ECO:0000259" key="5">
    <source>
        <dbReference type="Pfam" id="PF04542"/>
    </source>
</evidence>
<dbReference type="GO" id="GO:0003677">
    <property type="term" value="F:DNA binding"/>
    <property type="evidence" value="ECO:0007669"/>
    <property type="project" value="InterPro"/>
</dbReference>
<dbReference type="InterPro" id="IPR007627">
    <property type="entry name" value="RNA_pol_sigma70_r2"/>
</dbReference>
<dbReference type="GO" id="GO:0016987">
    <property type="term" value="F:sigma factor activity"/>
    <property type="evidence" value="ECO:0007669"/>
    <property type="project" value="UniProtKB-KW"/>
</dbReference>
<accession>A0A401VWT6</accession>
<dbReference type="Gene3D" id="1.10.10.10">
    <property type="entry name" value="Winged helix-like DNA-binding domain superfamily/Winged helix DNA-binding domain"/>
    <property type="match status" value="1"/>
</dbReference>
<sequence length="281" mass="30138">MGDGEAGGEDAAAFSRLGARYRAELQVHCYRLLGSFEASGELLAETLLRAWRERETFAGHATFRTWLYRVATHTCLEHLAARPRTPATVQPCPDTLLDQVLTQEPASGEVVAEHTIGLAFIEALQSLPPRQRAVLVLRDVLGWSARETAATLGVSVAAVNSALQRARPRVRGREVTETASSEGAEVLQLYVAALENADDIALAAVWGEAASAPRLTVPPDLRTVATRMNRQPAVALYARGPGGTTHRAHALDVLRVENGRIAEITVFGPGLFAVLGLPVAL</sequence>
<evidence type="ECO:0000259" key="6">
    <source>
        <dbReference type="Pfam" id="PF08281"/>
    </source>
</evidence>
<dbReference type="EMBL" id="BHZD01000001">
    <property type="protein sequence ID" value="GCD41540.1"/>
    <property type="molecule type" value="Genomic_DNA"/>
</dbReference>
<evidence type="ECO:0000313" key="8">
    <source>
        <dbReference type="Proteomes" id="UP000286746"/>
    </source>
</evidence>
<reference evidence="7 8" key="1">
    <citation type="submission" date="2018-11" db="EMBL/GenBank/DDBJ databases">
        <title>Whole genome sequence of Streptomyces paromomycinus NBRC 15454(T).</title>
        <authorList>
            <person name="Komaki H."/>
            <person name="Tamura T."/>
        </authorList>
    </citation>
    <scope>NUCLEOTIDE SEQUENCE [LARGE SCALE GENOMIC DNA]</scope>
    <source>
        <strain evidence="7 8">NBRC 15454</strain>
    </source>
</reference>
<dbReference type="SUPFAM" id="SSF88659">
    <property type="entry name" value="Sigma3 and sigma4 domains of RNA polymerase sigma factors"/>
    <property type="match status" value="1"/>
</dbReference>
<evidence type="ECO:0000256" key="2">
    <source>
        <dbReference type="ARBA" id="ARBA00023015"/>
    </source>
</evidence>
<evidence type="ECO:0000256" key="1">
    <source>
        <dbReference type="ARBA" id="ARBA00010641"/>
    </source>
</evidence>
<gene>
    <name evidence="7" type="primary">rpoE_1</name>
    <name evidence="7" type="ORF">GKJPGBOP_01195</name>
</gene>
<dbReference type="PANTHER" id="PTHR43133">
    <property type="entry name" value="RNA POLYMERASE ECF-TYPE SIGMA FACTO"/>
    <property type="match status" value="1"/>
</dbReference>
<dbReference type="Pfam" id="PF04542">
    <property type="entry name" value="Sigma70_r2"/>
    <property type="match status" value="1"/>
</dbReference>
<dbReference type="Gene3D" id="1.10.1740.10">
    <property type="match status" value="1"/>
</dbReference>
<dbReference type="InterPro" id="IPR013324">
    <property type="entry name" value="RNA_pol_sigma_r3/r4-like"/>
</dbReference>
<dbReference type="InterPro" id="IPR013249">
    <property type="entry name" value="RNA_pol_sigma70_r4_t2"/>
</dbReference>
<feature type="domain" description="RNA polymerase sigma factor 70 region 4 type 2" evidence="6">
    <location>
        <begin position="119"/>
        <end position="167"/>
    </location>
</feature>
<proteinExistence type="inferred from homology"/>
<dbReference type="PANTHER" id="PTHR43133:SF65">
    <property type="entry name" value="ECF RNA POLYMERASE SIGMA FACTOR SIGG"/>
    <property type="match status" value="1"/>
</dbReference>